<name>A0A4R5K666_9BACL</name>
<comment type="caution">
    <text evidence="2">The sequence shown here is derived from an EMBL/GenBank/DDBJ whole genome shotgun (WGS) entry which is preliminary data.</text>
</comment>
<evidence type="ECO:0000313" key="2">
    <source>
        <dbReference type="EMBL" id="TDF89195.1"/>
    </source>
</evidence>
<keyword evidence="3" id="KW-1185">Reference proteome</keyword>
<dbReference type="Gene3D" id="3.40.190.10">
    <property type="entry name" value="Periplasmic binding protein-like II"/>
    <property type="match status" value="2"/>
</dbReference>
<accession>A0A4R5K666</accession>
<dbReference type="InterPro" id="IPR050490">
    <property type="entry name" value="Bact_solute-bd_prot1"/>
</dbReference>
<dbReference type="AlphaFoldDB" id="A0A4R5K666"/>
<evidence type="ECO:0000313" key="3">
    <source>
        <dbReference type="Proteomes" id="UP000295636"/>
    </source>
</evidence>
<dbReference type="Proteomes" id="UP000295636">
    <property type="component" value="Unassembled WGS sequence"/>
</dbReference>
<dbReference type="Pfam" id="PF13416">
    <property type="entry name" value="SBP_bac_8"/>
    <property type="match status" value="1"/>
</dbReference>
<evidence type="ECO:0000256" key="1">
    <source>
        <dbReference type="SAM" id="SignalP"/>
    </source>
</evidence>
<protein>
    <submittedName>
        <fullName evidence="2">Extracellular solute-binding protein</fullName>
    </submittedName>
</protein>
<feature type="signal peptide" evidence="1">
    <location>
        <begin position="1"/>
        <end position="21"/>
    </location>
</feature>
<reference evidence="2 3" key="1">
    <citation type="submission" date="2019-03" db="EMBL/GenBank/DDBJ databases">
        <title>This is whole genome sequence of Paenibacillus sp MS74 strain.</title>
        <authorList>
            <person name="Trinh H.N."/>
        </authorList>
    </citation>
    <scope>NUCLEOTIDE SEQUENCE [LARGE SCALE GENOMIC DNA]</scope>
    <source>
        <strain evidence="2 3">MS74</strain>
    </source>
</reference>
<sequence>MLIKKRVSAALTAFMMTGVLAACSSAPAASGTSKPEAAGEVKKADQPAAVKNVEIRFPWWGNVARHEKYNKLMDMFEKKNPGVKVIREPGSFPDYWQKLPTQTAGGNPPDVLMFTTIGQMPEYAAKGAILPLDDYIKSGKIDVSNFPKNVLELGKYNGKTYMITKGLAAQAMMVNVGYLKEKGIEPPKNEYASWDEFIAYLRQVKAKIGKNEQGKDIYPLIDDATDDISFESWLRPKGKNLFSDDGKSFGFTKADLIDWFNLWQGMKKEGLIPPAEATAEEGKLDWEQGMVAKHRVIMDPRPGNHLKVMQAAMKDQLTLIRMPGENGKFGELLTGAFLGISAKSKNPDVVAKLIDTWSNDLEFIQLYEHEHGIIQNEKILKELKMDPSDQITTKNMQEVIKTTTPQAQRLPGMAGIFDQIKKSYDEVNFGKTSVEKAVDTIFAEAERIMKK</sequence>
<dbReference type="SUPFAM" id="SSF53850">
    <property type="entry name" value="Periplasmic binding protein-like II"/>
    <property type="match status" value="1"/>
</dbReference>
<gene>
    <name evidence="2" type="ORF">E1757_34995</name>
</gene>
<dbReference type="RefSeq" id="WP_133237015.1">
    <property type="nucleotide sequence ID" value="NZ_SMRT01000038.1"/>
</dbReference>
<organism evidence="2 3">
    <name type="scientific">Paenibacillus piri</name>
    <dbReference type="NCBI Taxonomy" id="2547395"/>
    <lineage>
        <taxon>Bacteria</taxon>
        <taxon>Bacillati</taxon>
        <taxon>Bacillota</taxon>
        <taxon>Bacilli</taxon>
        <taxon>Bacillales</taxon>
        <taxon>Paenibacillaceae</taxon>
        <taxon>Paenibacillus</taxon>
    </lineage>
</organism>
<dbReference type="PANTHER" id="PTHR43649">
    <property type="entry name" value="ARABINOSE-BINDING PROTEIN-RELATED"/>
    <property type="match status" value="1"/>
</dbReference>
<feature type="chain" id="PRO_5039258243" evidence="1">
    <location>
        <begin position="22"/>
        <end position="451"/>
    </location>
</feature>
<dbReference type="InterPro" id="IPR006059">
    <property type="entry name" value="SBP"/>
</dbReference>
<dbReference type="EMBL" id="SMRT01000038">
    <property type="protein sequence ID" value="TDF89195.1"/>
    <property type="molecule type" value="Genomic_DNA"/>
</dbReference>
<proteinExistence type="predicted"/>
<dbReference type="PROSITE" id="PS51257">
    <property type="entry name" value="PROKAR_LIPOPROTEIN"/>
    <property type="match status" value="1"/>
</dbReference>
<keyword evidence="1" id="KW-0732">Signal</keyword>
<dbReference type="PANTHER" id="PTHR43649:SF11">
    <property type="entry name" value="ABC TRANSPORTER SUBSTRATE-BINDING PROTEIN YESO-RELATED"/>
    <property type="match status" value="1"/>
</dbReference>
<dbReference type="OrthoDB" id="7918484at2"/>